<comment type="caution">
    <text evidence="1">The sequence shown here is derived from an EMBL/GenBank/DDBJ whole genome shotgun (WGS) entry which is preliminary data.</text>
</comment>
<sequence length="369" mass="40805">METKLNGLDLSDLYVCDLPENVCTAEIETISVKGLLEQDKDEAKRLFQSCQTYGVFLLDLMDHPKGKRFLSDMADTVRIAQHVFQSKTLEEKRTYTTRPRVGIMDKGYIAEETTPTGEVKSHEVLNVPNYELFSAGAPALELPPWLAPHEAMFRQVATSGNEIANTILACLETQLKLAPVTLTSAHRLEDPSSDFLRLVRHPGFGAREDGERVSFHAHRDLSSLGLLLAPLPGLQVEHPSEPGVFRWVRPKPGTIVVNVGEGLQILTNGVLKGVLHRVVRVPGHLTAVDRVSALVVVRAKGDMPMLPLPSPIIPRLSDEQKQRRIETSDEWAANKLKALTAIRAKEGKMLPKELAFVYKEAGMPVPIGI</sequence>
<proteinExistence type="predicted"/>
<dbReference type="Proteomes" id="UP000805649">
    <property type="component" value="Unassembled WGS sequence"/>
</dbReference>
<dbReference type="EMBL" id="VUJX02000002">
    <property type="protein sequence ID" value="KAL0940538.1"/>
    <property type="molecule type" value="Genomic_DNA"/>
</dbReference>
<organism evidence="1 2">
    <name type="scientific">Colletotrichum truncatum</name>
    <name type="common">Anthracnose fungus</name>
    <name type="synonym">Colletotrichum capsici</name>
    <dbReference type="NCBI Taxonomy" id="5467"/>
    <lineage>
        <taxon>Eukaryota</taxon>
        <taxon>Fungi</taxon>
        <taxon>Dikarya</taxon>
        <taxon>Ascomycota</taxon>
        <taxon>Pezizomycotina</taxon>
        <taxon>Sordariomycetes</taxon>
        <taxon>Hypocreomycetidae</taxon>
        <taxon>Glomerellales</taxon>
        <taxon>Glomerellaceae</taxon>
        <taxon>Colletotrichum</taxon>
        <taxon>Colletotrichum truncatum species complex</taxon>
    </lineage>
</organism>
<keyword evidence="2" id="KW-1185">Reference proteome</keyword>
<accession>A0ACC3Z8W6</accession>
<reference evidence="1 2" key="1">
    <citation type="journal article" date="2020" name="Phytopathology">
        <title>Genome Sequence Resources of Colletotrichum truncatum, C. plurivorum, C. musicola, and C. sojae: Four Species Pathogenic to Soybean (Glycine max).</title>
        <authorList>
            <person name="Rogerio F."/>
            <person name="Boufleur T.R."/>
            <person name="Ciampi-Guillardi M."/>
            <person name="Sukno S.A."/>
            <person name="Thon M.R."/>
            <person name="Massola Junior N.S."/>
            <person name="Baroncelli R."/>
        </authorList>
    </citation>
    <scope>NUCLEOTIDE SEQUENCE [LARGE SCALE GENOMIC DNA]</scope>
    <source>
        <strain evidence="1 2">CMES1059</strain>
    </source>
</reference>
<evidence type="ECO:0000313" key="2">
    <source>
        <dbReference type="Proteomes" id="UP000805649"/>
    </source>
</evidence>
<name>A0ACC3Z8W6_COLTU</name>
<gene>
    <name evidence="1" type="ORF">CTRU02_203301</name>
</gene>
<evidence type="ECO:0000313" key="1">
    <source>
        <dbReference type="EMBL" id="KAL0940538.1"/>
    </source>
</evidence>
<protein>
    <submittedName>
        <fullName evidence="1">Oxidoreductase</fullName>
    </submittedName>
</protein>